<dbReference type="PRINTS" id="PR00727">
    <property type="entry name" value="LEADERPTASE"/>
</dbReference>
<dbReference type="PROSITE" id="PS00501">
    <property type="entry name" value="SPASE_I_1"/>
    <property type="match status" value="1"/>
</dbReference>
<dbReference type="AlphaFoldDB" id="A0A919XAI6"/>
<keyword evidence="6" id="KW-0472">Membrane</keyword>
<keyword evidence="6" id="KW-1133">Transmembrane helix</keyword>
<comment type="catalytic activity">
    <reaction evidence="6">
        <text>Cleavage of hydrophobic, N-terminal signal or leader sequences from secreted and periplasmic proteins.</text>
        <dbReference type="EC" id="3.4.21.89"/>
    </reaction>
</comment>
<dbReference type="GO" id="GO:0004252">
    <property type="term" value="F:serine-type endopeptidase activity"/>
    <property type="evidence" value="ECO:0007669"/>
    <property type="project" value="InterPro"/>
</dbReference>
<feature type="active site" evidence="5">
    <location>
        <position position="55"/>
    </location>
</feature>
<comment type="subcellular location">
    <subcellularLocation>
        <location evidence="1">Cell membrane</location>
        <topology evidence="1">Single-pass type II membrane protein</topology>
    </subcellularLocation>
    <subcellularLocation>
        <location evidence="6">Membrane</location>
        <topology evidence="6">Single-pass type II membrane protein</topology>
    </subcellularLocation>
</comment>
<feature type="domain" description="Peptidase S26" evidence="7">
    <location>
        <begin position="27"/>
        <end position="175"/>
    </location>
</feature>
<keyword evidence="9" id="KW-1185">Reference proteome</keyword>
<keyword evidence="4 6" id="KW-0378">Hydrolase</keyword>
<evidence type="ECO:0000256" key="6">
    <source>
        <dbReference type="RuleBase" id="RU362042"/>
    </source>
</evidence>
<gene>
    <name evidence="8" type="primary">sip2</name>
    <name evidence="8" type="ORF">J43TS3_16590</name>
</gene>
<dbReference type="PANTHER" id="PTHR43390">
    <property type="entry name" value="SIGNAL PEPTIDASE I"/>
    <property type="match status" value="1"/>
</dbReference>
<dbReference type="SUPFAM" id="SSF51306">
    <property type="entry name" value="LexA/Signal peptidase"/>
    <property type="match status" value="1"/>
</dbReference>
<evidence type="ECO:0000256" key="5">
    <source>
        <dbReference type="PIRSR" id="PIRSR600223-1"/>
    </source>
</evidence>
<evidence type="ECO:0000313" key="9">
    <source>
        <dbReference type="Proteomes" id="UP000676917"/>
    </source>
</evidence>
<name>A0A919XAI6_9BACI</name>
<dbReference type="InterPro" id="IPR036286">
    <property type="entry name" value="LexA/Signal_pep-like_sf"/>
</dbReference>
<organism evidence="8 9">
    <name type="scientific">Ornithinibacillus bavariensis</name>
    <dbReference type="NCBI Taxonomy" id="545502"/>
    <lineage>
        <taxon>Bacteria</taxon>
        <taxon>Bacillati</taxon>
        <taxon>Bacillota</taxon>
        <taxon>Bacilli</taxon>
        <taxon>Bacillales</taxon>
        <taxon>Bacillaceae</taxon>
        <taxon>Ornithinibacillus</taxon>
    </lineage>
</organism>
<evidence type="ECO:0000256" key="4">
    <source>
        <dbReference type="ARBA" id="ARBA00022801"/>
    </source>
</evidence>
<feature type="transmembrane region" description="Helical" evidence="6">
    <location>
        <begin position="25"/>
        <end position="46"/>
    </location>
</feature>
<dbReference type="EMBL" id="BORP01000002">
    <property type="protein sequence ID" value="GIO27048.1"/>
    <property type="molecule type" value="Genomic_DNA"/>
</dbReference>
<sequence length="178" mass="20023">MVNIASEVLVLKKDTRDREKEKLGWLSWIVFLLLLVIVFIVFRFVIGFTVIAGDSMNPTLEEGNVIVTSNIFFNIERNDIMVYRDQDGFNVIKRVIGLPNDTIAIQDGAVIVNGKVLQETSIIGVPNDFQEVIVPRNSYFVIGDNRTPGESLDSRSENVGAIQQENILGKVMFTLFPF</sequence>
<feature type="active site" evidence="5">
    <location>
        <position position="93"/>
    </location>
</feature>
<dbReference type="Pfam" id="PF10502">
    <property type="entry name" value="Peptidase_S26"/>
    <property type="match status" value="1"/>
</dbReference>
<accession>A0A919XAI6</accession>
<dbReference type="InterPro" id="IPR019533">
    <property type="entry name" value="Peptidase_S26"/>
</dbReference>
<evidence type="ECO:0000259" key="7">
    <source>
        <dbReference type="Pfam" id="PF10502"/>
    </source>
</evidence>
<dbReference type="Gene3D" id="2.10.109.10">
    <property type="entry name" value="Umud Fragment, subunit A"/>
    <property type="match status" value="1"/>
</dbReference>
<dbReference type="GO" id="GO:0006465">
    <property type="term" value="P:signal peptide processing"/>
    <property type="evidence" value="ECO:0007669"/>
    <property type="project" value="InterPro"/>
</dbReference>
<reference evidence="8" key="1">
    <citation type="submission" date="2021-03" db="EMBL/GenBank/DDBJ databases">
        <title>Antimicrobial resistance genes in bacteria isolated from Japanese honey, and their potential for conferring macrolide and lincosamide resistance in the American foulbrood pathogen Paenibacillus larvae.</title>
        <authorList>
            <person name="Okamoto M."/>
            <person name="Kumagai M."/>
            <person name="Kanamori H."/>
            <person name="Takamatsu D."/>
        </authorList>
    </citation>
    <scope>NUCLEOTIDE SEQUENCE</scope>
    <source>
        <strain evidence="8">J43TS3</strain>
    </source>
</reference>
<dbReference type="PANTHER" id="PTHR43390:SF1">
    <property type="entry name" value="CHLOROPLAST PROCESSING PEPTIDASE"/>
    <property type="match status" value="1"/>
</dbReference>
<comment type="similarity">
    <text evidence="2 6">Belongs to the peptidase S26 family.</text>
</comment>
<dbReference type="Proteomes" id="UP000676917">
    <property type="component" value="Unassembled WGS sequence"/>
</dbReference>
<dbReference type="GO" id="GO:0005886">
    <property type="term" value="C:plasma membrane"/>
    <property type="evidence" value="ECO:0007669"/>
    <property type="project" value="UniProtKB-SubCell"/>
</dbReference>
<dbReference type="GO" id="GO:0009003">
    <property type="term" value="F:signal peptidase activity"/>
    <property type="evidence" value="ECO:0007669"/>
    <property type="project" value="UniProtKB-EC"/>
</dbReference>
<dbReference type="EC" id="3.4.21.89" evidence="6"/>
<comment type="caution">
    <text evidence="8">The sequence shown here is derived from an EMBL/GenBank/DDBJ whole genome shotgun (WGS) entry which is preliminary data.</text>
</comment>
<keyword evidence="6" id="KW-0812">Transmembrane</keyword>
<dbReference type="CDD" id="cd06530">
    <property type="entry name" value="S26_SPase_I"/>
    <property type="match status" value="1"/>
</dbReference>
<protein>
    <recommendedName>
        <fullName evidence="6">Signal peptidase I</fullName>
        <ecNumber evidence="6">3.4.21.89</ecNumber>
    </recommendedName>
</protein>
<keyword evidence="3 6" id="KW-0645">Protease</keyword>
<evidence type="ECO:0000256" key="3">
    <source>
        <dbReference type="ARBA" id="ARBA00022670"/>
    </source>
</evidence>
<dbReference type="RefSeq" id="WP_212920528.1">
    <property type="nucleotide sequence ID" value="NZ_BORP01000002.1"/>
</dbReference>
<dbReference type="InterPro" id="IPR019756">
    <property type="entry name" value="Pept_S26A_signal_pept_1_Ser-AS"/>
</dbReference>
<dbReference type="InterPro" id="IPR000223">
    <property type="entry name" value="Pept_S26A_signal_pept_1"/>
</dbReference>
<evidence type="ECO:0000256" key="2">
    <source>
        <dbReference type="ARBA" id="ARBA00009370"/>
    </source>
</evidence>
<evidence type="ECO:0000313" key="8">
    <source>
        <dbReference type="EMBL" id="GIO27048.1"/>
    </source>
</evidence>
<evidence type="ECO:0000256" key="1">
    <source>
        <dbReference type="ARBA" id="ARBA00004401"/>
    </source>
</evidence>
<dbReference type="NCBIfam" id="TIGR02227">
    <property type="entry name" value="sigpep_I_bact"/>
    <property type="match status" value="1"/>
</dbReference>
<proteinExistence type="inferred from homology"/>